<dbReference type="EMBL" id="KE148183">
    <property type="protein sequence ID" value="EPE02237.1"/>
    <property type="molecule type" value="Genomic_DNA"/>
</dbReference>
<organism evidence="3 4">
    <name type="scientific">Ophiostoma piceae (strain UAMH 11346)</name>
    <name type="common">Sap stain fungus</name>
    <dbReference type="NCBI Taxonomy" id="1262450"/>
    <lineage>
        <taxon>Eukaryota</taxon>
        <taxon>Fungi</taxon>
        <taxon>Dikarya</taxon>
        <taxon>Ascomycota</taxon>
        <taxon>Pezizomycotina</taxon>
        <taxon>Sordariomycetes</taxon>
        <taxon>Sordariomycetidae</taxon>
        <taxon>Ophiostomatales</taxon>
        <taxon>Ophiostomataceae</taxon>
        <taxon>Ophiostoma</taxon>
    </lineage>
</organism>
<dbReference type="HOGENOM" id="CLU_034666_0_0_1"/>
<accession>S3BPF4</accession>
<dbReference type="OrthoDB" id="3197614at2759"/>
<dbReference type="AlphaFoldDB" id="S3BPF4"/>
<dbReference type="PANTHER" id="PTHR40130">
    <property type="entry name" value="EXPRESSED PROTEIN"/>
    <property type="match status" value="1"/>
</dbReference>
<proteinExistence type="predicted"/>
<evidence type="ECO:0000313" key="4">
    <source>
        <dbReference type="Proteomes" id="UP000016923"/>
    </source>
</evidence>
<feature type="region of interest" description="Disordered" evidence="2">
    <location>
        <begin position="473"/>
        <end position="522"/>
    </location>
</feature>
<keyword evidence="4" id="KW-1185">Reference proteome</keyword>
<reference evidence="3 4" key="1">
    <citation type="journal article" date="2013" name="BMC Genomics">
        <title>The genome and transcriptome of the pine saprophyte Ophiostoma piceae, and a comparison with the bark beetle-associated pine pathogen Grosmannia clavigera.</title>
        <authorList>
            <person name="Haridas S."/>
            <person name="Wang Y."/>
            <person name="Lim L."/>
            <person name="Massoumi Alamouti S."/>
            <person name="Jackman S."/>
            <person name="Docking R."/>
            <person name="Robertson G."/>
            <person name="Birol I."/>
            <person name="Bohlmann J."/>
            <person name="Breuil C."/>
        </authorList>
    </citation>
    <scope>NUCLEOTIDE SEQUENCE [LARGE SCALE GENOMIC DNA]</scope>
    <source>
        <strain evidence="3 4">UAMH 11346</strain>
    </source>
</reference>
<protein>
    <submittedName>
        <fullName evidence="3">Uncharacterized protein</fullName>
    </submittedName>
</protein>
<feature type="compositionally biased region" description="Polar residues" evidence="2">
    <location>
        <begin position="264"/>
        <end position="277"/>
    </location>
</feature>
<feature type="coiled-coil region" evidence="1">
    <location>
        <begin position="578"/>
        <end position="612"/>
    </location>
</feature>
<evidence type="ECO:0000256" key="1">
    <source>
        <dbReference type="SAM" id="Coils"/>
    </source>
</evidence>
<dbReference type="VEuPathDB" id="FungiDB:F503_01675"/>
<feature type="compositionally biased region" description="Basic and acidic residues" evidence="2">
    <location>
        <begin position="92"/>
        <end position="115"/>
    </location>
</feature>
<gene>
    <name evidence="3" type="ORF">F503_01675</name>
</gene>
<dbReference type="eggNOG" id="ENOG502S9VZ">
    <property type="taxonomic scope" value="Eukaryota"/>
</dbReference>
<feature type="compositionally biased region" description="Low complexity" evidence="2">
    <location>
        <begin position="169"/>
        <end position="181"/>
    </location>
</feature>
<evidence type="ECO:0000256" key="2">
    <source>
        <dbReference type="SAM" id="MobiDB-lite"/>
    </source>
</evidence>
<sequence length="630" mass="67186">MITTRYDETDTITSHYTIGQAHDHAREASAATHTADTAAAVTEHALAAGEFATAAGDTASVEALRTLRLLEQHHQRLSHILRVSLERSAAEASKKNEAQAEKEKELSEKGIENDKPAPLGTATTTTSVSGVVTRGEFTGGSDGAVATVAPAGDSPLKALRSAAGVPVPAGAAGQPLAGATPSQQPTQANPHRRYPPSRELSSSIANNLASARGIRGNGSPGPVAGTTTSSRHGHNQRGQPAAPSVSNDLAPGSLDGSPGRGSRAQMQTVLQQTQTKPSWVPPSLQTPQSQQPQMFVGTDADEVDSDSGEAKADDGFSRFYNRFGSIINRLSAPLAFAGLPLVAEEPAPEEVSTPAPQQTQERPARGQQKQHQNAKQQEGQRAPSRSRATSQLSNIAASAYSYYNSYGGSGNAEPDLSQIYSHAALRAIGASGGNPNDSFYVVPKTGHTASYANILSFDQKEKRRMAASIHGGDDLADLKNAPIAEEDDQDDFVDAKERPTQVQKSSRASGSRMHNAKSSAPDHVLEELYTENQGLKDMLDKLSRRLHAFEASAQSSHMALQESMRLNIDGVDSDNAVGKNLEEELARVMARLEESERERAHQEKTLQKYRDKWEKLKAGAKARREAQGPV</sequence>
<feature type="coiled-coil region" evidence="1">
    <location>
        <begin position="525"/>
        <end position="552"/>
    </location>
</feature>
<feature type="compositionally biased region" description="Low complexity" evidence="2">
    <location>
        <begin position="120"/>
        <end position="133"/>
    </location>
</feature>
<keyword evidence="1" id="KW-0175">Coiled coil</keyword>
<dbReference type="OMA" id="FQHENPP"/>
<feature type="compositionally biased region" description="Polar residues" evidence="2">
    <location>
        <begin position="500"/>
        <end position="509"/>
    </location>
</feature>
<feature type="region of interest" description="Disordered" evidence="2">
    <location>
        <begin position="346"/>
        <end position="390"/>
    </location>
</feature>
<feature type="region of interest" description="Disordered" evidence="2">
    <location>
        <begin position="92"/>
        <end position="146"/>
    </location>
</feature>
<feature type="compositionally biased region" description="Low complexity" evidence="2">
    <location>
        <begin position="200"/>
        <end position="211"/>
    </location>
</feature>
<dbReference type="STRING" id="1262450.S3BPF4"/>
<feature type="compositionally biased region" description="Low complexity" evidence="2">
    <location>
        <begin position="281"/>
        <end position="292"/>
    </location>
</feature>
<evidence type="ECO:0000313" key="3">
    <source>
        <dbReference type="EMBL" id="EPE02237.1"/>
    </source>
</evidence>
<feature type="compositionally biased region" description="Low complexity" evidence="2">
    <location>
        <begin position="366"/>
        <end position="380"/>
    </location>
</feature>
<feature type="region of interest" description="Disordered" evidence="2">
    <location>
        <begin position="169"/>
        <end position="292"/>
    </location>
</feature>
<feature type="compositionally biased region" description="Low complexity" evidence="2">
    <location>
        <begin position="346"/>
        <end position="356"/>
    </location>
</feature>
<dbReference type="Proteomes" id="UP000016923">
    <property type="component" value="Unassembled WGS sequence"/>
</dbReference>
<dbReference type="PANTHER" id="PTHR40130:SF1">
    <property type="entry name" value="SPINDLE POLE BODY-ASSOCIATED PROTEIN CUT12 DOMAIN-CONTAINING PROTEIN"/>
    <property type="match status" value="1"/>
</dbReference>
<name>S3BPF4_OPHP1</name>